<dbReference type="EMBL" id="RAVZ01000066">
    <property type="protein sequence ID" value="RKG89589.1"/>
    <property type="molecule type" value="Genomic_DNA"/>
</dbReference>
<dbReference type="RefSeq" id="WP_120540846.1">
    <property type="nucleotide sequence ID" value="NZ_RAVZ01000066.1"/>
</dbReference>
<dbReference type="AlphaFoldDB" id="A0A3A8J1H2"/>
<protein>
    <submittedName>
        <fullName evidence="1">Uncharacterized protein</fullName>
    </submittedName>
</protein>
<proteinExistence type="predicted"/>
<dbReference type="Proteomes" id="UP000268094">
    <property type="component" value="Unassembled WGS sequence"/>
</dbReference>
<name>A0A3A8J1H2_9BACT</name>
<evidence type="ECO:0000313" key="2">
    <source>
        <dbReference type="Proteomes" id="UP000268094"/>
    </source>
</evidence>
<organism evidence="1 2">
    <name type="scientific">Corallococcus terminator</name>
    <dbReference type="NCBI Taxonomy" id="2316733"/>
    <lineage>
        <taxon>Bacteria</taxon>
        <taxon>Pseudomonadati</taxon>
        <taxon>Myxococcota</taxon>
        <taxon>Myxococcia</taxon>
        <taxon>Myxococcales</taxon>
        <taxon>Cystobacterineae</taxon>
        <taxon>Myxococcaceae</taxon>
        <taxon>Corallococcus</taxon>
    </lineage>
</organism>
<accession>A0A3A8J1H2</accession>
<gene>
    <name evidence="1" type="ORF">D7V88_12400</name>
</gene>
<dbReference type="OrthoDB" id="5381649at2"/>
<comment type="caution">
    <text evidence="1">The sequence shown here is derived from an EMBL/GenBank/DDBJ whole genome shotgun (WGS) entry which is preliminary data.</text>
</comment>
<keyword evidence="2" id="KW-1185">Reference proteome</keyword>
<sequence length="348" mass="34148">MTSIKKIFQSATQQAKQVVSTVQDTVKKNDNLIKGGTAVVSQASKAISFGKDVMEQVGNVGKKPLEGILGSKGLGFISNPTVDAGKFGAFQKVMSKAKGPLAAFSVLTAGKAVATAAGDIRNAVRSGSREDITKAARSSLDAAKAGLNVVSGGIQGSKVAGGILHAAVVTQKLGAEKAALEAFKRVAPNASEAVAKAASGTALKQVFEGATAKAARRAITEVATETAQKAAGSIARGAGSASRAAGKAVLSAAGREAGEAALKAGARAAAGPAAKAAARFAPGLNIAMAAVDTAQAVATLADPKAGTGKKVTSVITAVGSIAAATNIPIVSQVGAAVSTISSIVGAFF</sequence>
<evidence type="ECO:0000313" key="1">
    <source>
        <dbReference type="EMBL" id="RKG89589.1"/>
    </source>
</evidence>
<reference evidence="2" key="1">
    <citation type="submission" date="2018-09" db="EMBL/GenBank/DDBJ databases">
        <authorList>
            <person name="Livingstone P.G."/>
            <person name="Whitworth D.E."/>
        </authorList>
    </citation>
    <scope>NUCLEOTIDE SEQUENCE [LARGE SCALE GENOMIC DNA]</scope>
    <source>
        <strain evidence="2">CA054A</strain>
    </source>
</reference>